<sequence>MDLEKLIMHISIIPDYRQPWKITHKLSGILLLTICGQGNIMATII</sequence>
<organism evidence="1 2">
    <name type="scientific">Buttiauxella noackiae ATCC 51607</name>
    <dbReference type="NCBI Taxonomy" id="1354255"/>
    <lineage>
        <taxon>Bacteria</taxon>
        <taxon>Pseudomonadati</taxon>
        <taxon>Pseudomonadota</taxon>
        <taxon>Gammaproteobacteria</taxon>
        <taxon>Enterobacterales</taxon>
        <taxon>Enterobacteriaceae</taxon>
        <taxon>Buttiauxella</taxon>
    </lineage>
</organism>
<dbReference type="PATRIC" id="fig|1354255.3.peg.1963"/>
<comment type="caution">
    <text evidence="1">The sequence shown here is derived from an EMBL/GenBank/DDBJ whole genome shotgun (WGS) entry which is preliminary data.</text>
</comment>
<dbReference type="EMBL" id="LXEO01000020">
    <property type="protein sequence ID" value="OAT18073.1"/>
    <property type="molecule type" value="Genomic_DNA"/>
</dbReference>
<protein>
    <submittedName>
        <fullName evidence="1">Transposase</fullName>
    </submittedName>
</protein>
<gene>
    <name evidence="1" type="ORF">M979_1902</name>
</gene>
<evidence type="ECO:0000313" key="1">
    <source>
        <dbReference type="EMBL" id="OAT18073.1"/>
    </source>
</evidence>
<keyword evidence="2" id="KW-1185">Reference proteome</keyword>
<accession>A0A1B7HR71</accession>
<dbReference type="Proteomes" id="UP000078286">
    <property type="component" value="Unassembled WGS sequence"/>
</dbReference>
<reference evidence="1 2" key="1">
    <citation type="submission" date="2016-04" db="EMBL/GenBank/DDBJ databases">
        <title>ATOL: Assembling a taxonomically balanced genome-scale reconstruction of the evolutionary history of the Enterobacteriaceae.</title>
        <authorList>
            <person name="Plunkett G.III."/>
            <person name="Neeno-Eckwall E.C."/>
            <person name="Glasner J.D."/>
            <person name="Perna N.T."/>
        </authorList>
    </citation>
    <scope>NUCLEOTIDE SEQUENCE [LARGE SCALE GENOMIC DNA]</scope>
    <source>
        <strain evidence="1 2">ATCC 51607</strain>
    </source>
</reference>
<evidence type="ECO:0000313" key="2">
    <source>
        <dbReference type="Proteomes" id="UP000078286"/>
    </source>
</evidence>
<dbReference type="AlphaFoldDB" id="A0A1B7HR71"/>
<name>A0A1B7HR71_9ENTR</name>
<proteinExistence type="predicted"/>